<dbReference type="Proteomes" id="UP001500668">
    <property type="component" value="Unassembled WGS sequence"/>
</dbReference>
<reference evidence="1 2" key="1">
    <citation type="journal article" date="2019" name="Int. J. Syst. Evol. Microbiol.">
        <title>The Global Catalogue of Microorganisms (GCM) 10K type strain sequencing project: providing services to taxonomists for standard genome sequencing and annotation.</title>
        <authorList>
            <consortium name="The Broad Institute Genomics Platform"/>
            <consortium name="The Broad Institute Genome Sequencing Center for Infectious Disease"/>
            <person name="Wu L."/>
            <person name="Ma J."/>
        </authorList>
    </citation>
    <scope>NUCLEOTIDE SEQUENCE [LARGE SCALE GENOMIC DNA]</scope>
    <source>
        <strain evidence="1 2">JCM 5067</strain>
    </source>
</reference>
<accession>A0ABN1F0S5</accession>
<evidence type="ECO:0000313" key="2">
    <source>
        <dbReference type="Proteomes" id="UP001500668"/>
    </source>
</evidence>
<dbReference type="EMBL" id="BAAACA010000004">
    <property type="protein sequence ID" value="GAA0579452.1"/>
    <property type="molecule type" value="Genomic_DNA"/>
</dbReference>
<organism evidence="1 2">
    <name type="scientific">Streptomyces crystallinus</name>
    <dbReference type="NCBI Taxonomy" id="68191"/>
    <lineage>
        <taxon>Bacteria</taxon>
        <taxon>Bacillati</taxon>
        <taxon>Actinomycetota</taxon>
        <taxon>Actinomycetes</taxon>
        <taxon>Kitasatosporales</taxon>
        <taxon>Streptomycetaceae</taxon>
        <taxon>Streptomyces</taxon>
    </lineage>
</organism>
<proteinExistence type="predicted"/>
<name>A0ABN1F0S5_9ACTN</name>
<protein>
    <submittedName>
        <fullName evidence="1">Uncharacterized protein</fullName>
    </submittedName>
</protein>
<comment type="caution">
    <text evidence="1">The sequence shown here is derived from an EMBL/GenBank/DDBJ whole genome shotgun (WGS) entry which is preliminary data.</text>
</comment>
<sequence>MSHRRGPRTNEYMLNGHHIVVRHYDSRSVGVELQGREVVRGDVAYVEELITRVIYEAGQEGNTIRLGSTTAWLSPILLNREDVWCLVFRNGSGSRAHLIAHLDQIQKLLDDVNR</sequence>
<evidence type="ECO:0000313" key="1">
    <source>
        <dbReference type="EMBL" id="GAA0579452.1"/>
    </source>
</evidence>
<keyword evidence="2" id="KW-1185">Reference proteome</keyword>
<gene>
    <name evidence="1" type="ORF">GCM10010394_05010</name>
</gene>